<keyword evidence="1" id="KW-0472">Membrane</keyword>
<dbReference type="InterPro" id="IPR010699">
    <property type="entry name" value="DUF1275"/>
</dbReference>
<feature type="transmembrane region" description="Helical" evidence="1">
    <location>
        <begin position="193"/>
        <end position="213"/>
    </location>
</feature>
<evidence type="ECO:0000256" key="1">
    <source>
        <dbReference type="SAM" id="Phobius"/>
    </source>
</evidence>
<accession>A0A1T1HDA8</accession>
<dbReference type="PANTHER" id="PTHR37314:SF4">
    <property type="entry name" value="UPF0700 TRANSMEMBRANE PROTEIN YOAK"/>
    <property type="match status" value="1"/>
</dbReference>
<dbReference type="PANTHER" id="PTHR37314">
    <property type="entry name" value="SLR0142 PROTEIN"/>
    <property type="match status" value="1"/>
</dbReference>
<protein>
    <submittedName>
        <fullName evidence="2">DUF1275 family protein</fullName>
    </submittedName>
</protein>
<feature type="transmembrane region" description="Helical" evidence="1">
    <location>
        <begin position="57"/>
        <end position="77"/>
    </location>
</feature>
<organism evidence="2 3">
    <name type="scientific">Oceanospirillum linum</name>
    <dbReference type="NCBI Taxonomy" id="966"/>
    <lineage>
        <taxon>Bacteria</taxon>
        <taxon>Pseudomonadati</taxon>
        <taxon>Pseudomonadota</taxon>
        <taxon>Gammaproteobacteria</taxon>
        <taxon>Oceanospirillales</taxon>
        <taxon>Oceanospirillaceae</taxon>
        <taxon>Oceanospirillum</taxon>
    </lineage>
</organism>
<keyword evidence="1" id="KW-0812">Transmembrane</keyword>
<evidence type="ECO:0000313" key="2">
    <source>
        <dbReference type="EMBL" id="OOV87792.1"/>
    </source>
</evidence>
<proteinExistence type="predicted"/>
<keyword evidence="1" id="KW-1133">Transmembrane helix</keyword>
<sequence length="227" mass="24416">MISRLPKWVEAGAFVLAFIAGSVNAVGLLGFKHQAVSHVSGTATLLGTLLADSPLDALHLAGVIVSFLLGAMLSGLLLNGNSLKLGRHYDSLLLIEALFLIATLWFLNEGQLYGHYLASAACGLQNALATTYSGAVVRTTHMSGIVTDLGIMLGQGLKRRGFDKRKAILFLLLIAGFISGGTAGGLLFERVHFFALLLPVSLCLILALIYRLYRFKRRLILNHQRSA</sequence>
<dbReference type="AlphaFoldDB" id="A0A1T1HDA8"/>
<dbReference type="EMBL" id="MTSD02000002">
    <property type="protein sequence ID" value="OOV87792.1"/>
    <property type="molecule type" value="Genomic_DNA"/>
</dbReference>
<keyword evidence="3" id="KW-1185">Reference proteome</keyword>
<gene>
    <name evidence="2" type="ORF">BTA35_0207250</name>
</gene>
<dbReference type="Proteomes" id="UP000190064">
    <property type="component" value="Unassembled WGS sequence"/>
</dbReference>
<name>A0A1T1HDA8_OCELI</name>
<feature type="transmembrane region" description="Helical" evidence="1">
    <location>
        <begin position="167"/>
        <end position="187"/>
    </location>
</feature>
<dbReference type="Pfam" id="PF06912">
    <property type="entry name" value="DUF1275"/>
    <property type="match status" value="1"/>
</dbReference>
<dbReference type="RefSeq" id="WP_078319141.1">
    <property type="nucleotide sequence ID" value="NZ_FXTS01000002.1"/>
</dbReference>
<feature type="transmembrane region" description="Helical" evidence="1">
    <location>
        <begin position="12"/>
        <end position="31"/>
    </location>
</feature>
<dbReference type="STRING" id="966.BTA35_0207250"/>
<reference evidence="2" key="1">
    <citation type="submission" date="2017-02" db="EMBL/GenBank/DDBJ databases">
        <title>Draft Genome Sequence of the Salt Water Bacterium Oceanospirillum linum ATCC 11336.</title>
        <authorList>
            <person name="Trachtenberg A.M."/>
            <person name="Carney J.G."/>
            <person name="Linnane J.D."/>
            <person name="Rheaume B.A."/>
            <person name="Pitts N.L."/>
            <person name="Mykles D.L."/>
            <person name="Maclea K.S."/>
        </authorList>
    </citation>
    <scope>NUCLEOTIDE SEQUENCE [LARGE SCALE GENOMIC DNA]</scope>
    <source>
        <strain evidence="2">ATCC 11336</strain>
    </source>
</reference>
<comment type="caution">
    <text evidence="2">The sequence shown here is derived from an EMBL/GenBank/DDBJ whole genome shotgun (WGS) entry which is preliminary data.</text>
</comment>
<evidence type="ECO:0000313" key="3">
    <source>
        <dbReference type="Proteomes" id="UP000190064"/>
    </source>
</evidence>